<name>A0A384ZRZ7_9CAUD</name>
<protein>
    <submittedName>
        <fullName evidence="1">Uncharacterized protein</fullName>
    </submittedName>
</protein>
<dbReference type="GeneID" id="55608493"/>
<accession>A0A384ZRZ7</accession>
<evidence type="ECO:0000313" key="2">
    <source>
        <dbReference type="Proteomes" id="UP000260311"/>
    </source>
</evidence>
<sequence>MTGEEKKLIARLVAMIPDVSGLDEEALEEAHAIVIDVWDETESCSEEDSAIKSKDCSYMTVQEMAEFLIDKGVFIDDQINY</sequence>
<organism evidence="1 2">
    <name type="scientific">Vibrio phage YC</name>
    <dbReference type="NCBI Taxonomy" id="2267403"/>
    <lineage>
        <taxon>Viruses</taxon>
        <taxon>Duplodnaviria</taxon>
        <taxon>Heunggongvirae</taxon>
        <taxon>Uroviricota</taxon>
        <taxon>Caudoviricetes</taxon>
        <taxon>Pantevenvirales</taxon>
        <taxon>Ackermannviridae</taxon>
        <taxon>Campanilevirus</taxon>
        <taxon>Campanilevirus YC</taxon>
    </lineage>
</organism>
<reference evidence="1 2" key="1">
    <citation type="submission" date="2018-05" db="EMBL/GenBank/DDBJ databases">
        <title>The genome of Vibrio coralliilyticus phage YC.</title>
        <authorList>
            <person name="Benler S."/>
        </authorList>
    </citation>
    <scope>NUCLEOTIDE SEQUENCE [LARGE SCALE GENOMIC DNA]</scope>
</reference>
<evidence type="ECO:0000313" key="1">
    <source>
        <dbReference type="EMBL" id="AXC34415.1"/>
    </source>
</evidence>
<proteinExistence type="predicted"/>
<dbReference type="KEGG" id="vg:55608493"/>
<keyword evidence="2" id="KW-1185">Reference proteome</keyword>
<dbReference type="RefSeq" id="YP_009838261.1">
    <property type="nucleotide sequence ID" value="NC_048709.1"/>
</dbReference>
<dbReference type="Proteomes" id="UP000260311">
    <property type="component" value="Segment"/>
</dbReference>
<dbReference type="EMBL" id="MH375644">
    <property type="protein sequence ID" value="AXC34415.1"/>
    <property type="molecule type" value="Genomic_DNA"/>
</dbReference>